<dbReference type="Proteomes" id="UP001348369">
    <property type="component" value="Chromosome"/>
</dbReference>
<protein>
    <submittedName>
        <fullName evidence="1">CDGSH iron-sulfur domain-containing protein</fullName>
    </submittedName>
</protein>
<dbReference type="EMBL" id="CP109109">
    <property type="protein sequence ID" value="WSB98161.1"/>
    <property type="molecule type" value="Genomic_DNA"/>
</dbReference>
<accession>A0ACD4ZM16</accession>
<organism evidence="1 2">
    <name type="scientific">Streptomyces scopuliridis</name>
    <dbReference type="NCBI Taxonomy" id="452529"/>
    <lineage>
        <taxon>Bacteria</taxon>
        <taxon>Bacillati</taxon>
        <taxon>Actinomycetota</taxon>
        <taxon>Actinomycetes</taxon>
        <taxon>Kitasatosporales</taxon>
        <taxon>Streptomycetaceae</taxon>
        <taxon>Streptomyces</taxon>
    </lineage>
</organism>
<gene>
    <name evidence="1" type="ORF">OG835_14775</name>
</gene>
<keyword evidence="2" id="KW-1185">Reference proteome</keyword>
<name>A0ACD4ZM16_9ACTN</name>
<evidence type="ECO:0000313" key="2">
    <source>
        <dbReference type="Proteomes" id="UP001348369"/>
    </source>
</evidence>
<reference evidence="1" key="1">
    <citation type="submission" date="2022-10" db="EMBL/GenBank/DDBJ databases">
        <title>The complete genomes of actinobacterial strains from the NBC collection.</title>
        <authorList>
            <person name="Joergensen T.S."/>
            <person name="Alvarez Arevalo M."/>
            <person name="Sterndorff E.B."/>
            <person name="Faurdal D."/>
            <person name="Vuksanovic O."/>
            <person name="Mourched A.-S."/>
            <person name="Charusanti P."/>
            <person name="Shaw S."/>
            <person name="Blin K."/>
            <person name="Weber T."/>
        </authorList>
    </citation>
    <scope>NUCLEOTIDE SEQUENCE</scope>
    <source>
        <strain evidence="1">NBC 01771</strain>
    </source>
</reference>
<sequence>MPNNPEHPRRIRLERNGPMLVEGPVTVTGDDGVTVTSQRFMVAVCTCRRSRTYPWCDTSHRRRASEPPRPAVGTDTAPWAGDSHPTRDDEGGDPE</sequence>
<proteinExistence type="predicted"/>
<evidence type="ECO:0000313" key="1">
    <source>
        <dbReference type="EMBL" id="WSB98161.1"/>
    </source>
</evidence>